<proteinExistence type="predicted"/>
<evidence type="ECO:0000313" key="1">
    <source>
        <dbReference type="EMBL" id="EGH35280.1"/>
    </source>
</evidence>
<evidence type="ECO:0000313" key="2">
    <source>
        <dbReference type="EMBL" id="EGH35281.1"/>
    </source>
</evidence>
<dbReference type="HOGENOM" id="CLU_3111230_0_0_6"/>
<dbReference type="AlphaFoldDB" id="F3FYI8"/>
<accession>F3FYI8</accession>
<evidence type="ECO:0000313" key="3">
    <source>
        <dbReference type="Proteomes" id="UP000004471"/>
    </source>
</evidence>
<feature type="non-terminal residue" evidence="1">
    <location>
        <position position="51"/>
    </location>
</feature>
<name>F3FYI8_PSESX</name>
<sequence length="51" mass="5847">RARLLEQVSPDLLSKLAQWAKFMTQTEVSDSVIRDLVSPRKQQLTQGQVYS</sequence>
<dbReference type="EMBL" id="AEAH01003441">
    <property type="protein sequence ID" value="EGH35280.1"/>
    <property type="molecule type" value="Genomic_DNA"/>
</dbReference>
<reference evidence="1 3" key="1">
    <citation type="journal article" date="2011" name="PLoS Pathog.">
        <title>Dynamic evolution of pathogenicity revealed by sequencing and comparative genomics of 19 Pseudomonas syringae isolates.</title>
        <authorList>
            <person name="Baltrus D.A."/>
            <person name="Nishimura M.T."/>
            <person name="Romanchuk A."/>
            <person name="Chang J.H."/>
            <person name="Mukhtar M.S."/>
            <person name="Cherkis K."/>
            <person name="Roach J."/>
            <person name="Grant S.R."/>
            <person name="Jones C.D."/>
            <person name="Dangl J.L."/>
        </authorList>
    </citation>
    <scope>NUCLEOTIDE SEQUENCE [LARGE SCALE GENOMIC DNA]</scope>
    <source>
        <strain evidence="1">M301072</strain>
        <strain evidence="3">M301072PT</strain>
    </source>
</reference>
<gene>
    <name evidence="1" type="ORF">PSYJA_42276</name>
    <name evidence="2" type="ORF">PSYJA_42281</name>
</gene>
<protein>
    <submittedName>
        <fullName evidence="1">Uncharacterized protein</fullName>
    </submittedName>
</protein>
<dbReference type="Proteomes" id="UP000004471">
    <property type="component" value="Unassembled WGS sequence"/>
</dbReference>
<dbReference type="EMBL" id="AEAH01003442">
    <property type="protein sequence ID" value="EGH35281.1"/>
    <property type="molecule type" value="Genomic_DNA"/>
</dbReference>
<organism evidence="1 3">
    <name type="scientific">Pseudomonas syringae pv. japonica str. M301072</name>
    <dbReference type="NCBI Taxonomy" id="629262"/>
    <lineage>
        <taxon>Bacteria</taxon>
        <taxon>Pseudomonadati</taxon>
        <taxon>Pseudomonadota</taxon>
        <taxon>Gammaproteobacteria</taxon>
        <taxon>Pseudomonadales</taxon>
        <taxon>Pseudomonadaceae</taxon>
        <taxon>Pseudomonas</taxon>
        <taxon>Pseudomonas syringae</taxon>
    </lineage>
</organism>
<comment type="caution">
    <text evidence="1">The sequence shown here is derived from an EMBL/GenBank/DDBJ whole genome shotgun (WGS) entry which is preliminary data.</text>
</comment>
<feature type="non-terminal residue" evidence="1">
    <location>
        <position position="1"/>
    </location>
</feature>